<dbReference type="Proteomes" id="UP001442841">
    <property type="component" value="Chromosome"/>
</dbReference>
<gene>
    <name evidence="2" type="ORF">AADG42_09645</name>
</gene>
<dbReference type="RefSeq" id="WP_425309011.1">
    <property type="nucleotide sequence ID" value="NZ_CP154795.1"/>
</dbReference>
<feature type="transmembrane region" description="Helical" evidence="1">
    <location>
        <begin position="41"/>
        <end position="61"/>
    </location>
</feature>
<sequence length="64" mass="6525">MSLSPVTLVGFGMIVIGLLTGLAGILTVTGSAPRSQRRRRGIIIAIAGLVVVWIGGFVGAFSSL</sequence>
<keyword evidence="1" id="KW-0812">Transmembrane</keyword>
<evidence type="ECO:0000256" key="1">
    <source>
        <dbReference type="SAM" id="Phobius"/>
    </source>
</evidence>
<proteinExistence type="predicted"/>
<name>A0ABZ3FRV0_9ACTN</name>
<keyword evidence="1" id="KW-1133">Transmembrane helix</keyword>
<keyword evidence="1" id="KW-0472">Membrane</keyword>
<evidence type="ECO:0000313" key="3">
    <source>
        <dbReference type="Proteomes" id="UP001442841"/>
    </source>
</evidence>
<protein>
    <submittedName>
        <fullName evidence="2">Uncharacterized protein</fullName>
    </submittedName>
</protein>
<organism evidence="2 3">
    <name type="scientific">Ammonicoccus fulvus</name>
    <dbReference type="NCBI Taxonomy" id="3138240"/>
    <lineage>
        <taxon>Bacteria</taxon>
        <taxon>Bacillati</taxon>
        <taxon>Actinomycetota</taxon>
        <taxon>Actinomycetes</taxon>
        <taxon>Propionibacteriales</taxon>
        <taxon>Propionibacteriaceae</taxon>
        <taxon>Ammonicoccus</taxon>
    </lineage>
</organism>
<keyword evidence="3" id="KW-1185">Reference proteome</keyword>
<reference evidence="2 3" key="1">
    <citation type="submission" date="2024-04" db="EMBL/GenBank/DDBJ databases">
        <title>Isolation of an actinomycete strain from pig manure.</title>
        <authorList>
            <person name="Gong T."/>
            <person name="Yu Z."/>
            <person name="An M."/>
            <person name="Wei C."/>
            <person name="Yang W."/>
            <person name="Liu L."/>
        </authorList>
    </citation>
    <scope>NUCLEOTIDE SEQUENCE [LARGE SCALE GENOMIC DNA]</scope>
    <source>
        <strain evidence="2 3">ZF39</strain>
    </source>
</reference>
<feature type="transmembrane region" description="Helical" evidence="1">
    <location>
        <begin position="6"/>
        <end position="29"/>
    </location>
</feature>
<accession>A0ABZ3FRV0</accession>
<dbReference type="EMBL" id="CP154795">
    <property type="protein sequence ID" value="XAN07547.1"/>
    <property type="molecule type" value="Genomic_DNA"/>
</dbReference>
<evidence type="ECO:0000313" key="2">
    <source>
        <dbReference type="EMBL" id="XAN07547.1"/>
    </source>
</evidence>